<dbReference type="SUPFAM" id="SSF47473">
    <property type="entry name" value="EF-hand"/>
    <property type="match status" value="1"/>
</dbReference>
<accession>A0ABW3IK19</accession>
<dbReference type="PROSITE" id="PS00018">
    <property type="entry name" value="EF_HAND_1"/>
    <property type="match status" value="3"/>
</dbReference>
<dbReference type="Pfam" id="PF13202">
    <property type="entry name" value="EF-hand_5"/>
    <property type="match status" value="2"/>
</dbReference>
<protein>
    <submittedName>
        <fullName evidence="6">EF-hand domain-containing protein</fullName>
    </submittedName>
</protein>
<dbReference type="Gene3D" id="1.10.238.10">
    <property type="entry name" value="EF-hand"/>
    <property type="match status" value="3"/>
</dbReference>
<feature type="chain" id="PRO_5047383361" evidence="4">
    <location>
        <begin position="24"/>
        <end position="189"/>
    </location>
</feature>
<dbReference type="InterPro" id="IPR018247">
    <property type="entry name" value="EF_Hand_1_Ca_BS"/>
</dbReference>
<dbReference type="EMBL" id="JBHTJT010000005">
    <property type="protein sequence ID" value="MFD0978316.1"/>
    <property type="molecule type" value="Genomic_DNA"/>
</dbReference>
<reference evidence="7" key="1">
    <citation type="journal article" date="2019" name="Int. J. Syst. Evol. Microbiol.">
        <title>The Global Catalogue of Microorganisms (GCM) 10K type strain sequencing project: providing services to taxonomists for standard genome sequencing and annotation.</title>
        <authorList>
            <consortium name="The Broad Institute Genomics Platform"/>
            <consortium name="The Broad Institute Genome Sequencing Center for Infectious Disease"/>
            <person name="Wu L."/>
            <person name="Ma J."/>
        </authorList>
    </citation>
    <scope>NUCLEOTIDE SEQUENCE [LARGE SCALE GENOMIC DNA]</scope>
    <source>
        <strain evidence="7">CCUG 60524</strain>
    </source>
</reference>
<name>A0ABW3IK19_9RHOB</name>
<dbReference type="PANTHER" id="PTHR10827:SF98">
    <property type="entry name" value="45 KDA CALCIUM-BINDING PROTEIN"/>
    <property type="match status" value="1"/>
</dbReference>
<feature type="domain" description="EF-hand" evidence="5">
    <location>
        <begin position="55"/>
        <end position="90"/>
    </location>
</feature>
<feature type="signal peptide" evidence="4">
    <location>
        <begin position="1"/>
        <end position="23"/>
    </location>
</feature>
<keyword evidence="1" id="KW-0479">Metal-binding</keyword>
<dbReference type="InterPro" id="IPR002048">
    <property type="entry name" value="EF_hand_dom"/>
</dbReference>
<dbReference type="SMART" id="SM00054">
    <property type="entry name" value="EFh"/>
    <property type="match status" value="3"/>
</dbReference>
<dbReference type="InterPro" id="IPR011992">
    <property type="entry name" value="EF-hand-dom_pair"/>
</dbReference>
<dbReference type="PANTHER" id="PTHR10827">
    <property type="entry name" value="RETICULOCALBIN"/>
    <property type="match status" value="1"/>
</dbReference>
<organism evidence="6 7">
    <name type="scientific">Tropicimonas aquimaris</name>
    <dbReference type="NCBI Taxonomy" id="914152"/>
    <lineage>
        <taxon>Bacteria</taxon>
        <taxon>Pseudomonadati</taxon>
        <taxon>Pseudomonadota</taxon>
        <taxon>Alphaproteobacteria</taxon>
        <taxon>Rhodobacterales</taxon>
        <taxon>Roseobacteraceae</taxon>
        <taxon>Tropicimonas</taxon>
    </lineage>
</organism>
<evidence type="ECO:0000256" key="1">
    <source>
        <dbReference type="ARBA" id="ARBA00022723"/>
    </source>
</evidence>
<evidence type="ECO:0000259" key="5">
    <source>
        <dbReference type="PROSITE" id="PS50222"/>
    </source>
</evidence>
<sequence length="189" mass="20480">MTRIALLTTAIVTGLMVTTGANAFGGAQGSLERPSFAQIDTDGDGKLTAAEMQALPAIMAAERFKAADTDGDGKMSKEELAAAITQQRENRDAERAERMISRFDADKDGAVSEQEMLDSMGQGRKASPGERFIAMADTDKDGAVSEEEFAAAAERMEERHARSDRDQKGRGGKGGWDGRNNDRMPFWRN</sequence>
<feature type="compositionally biased region" description="Basic and acidic residues" evidence="3">
    <location>
        <begin position="154"/>
        <end position="169"/>
    </location>
</feature>
<dbReference type="RefSeq" id="WP_386072125.1">
    <property type="nucleotide sequence ID" value="NZ_JBHTJT010000005.1"/>
</dbReference>
<keyword evidence="2" id="KW-0677">Repeat</keyword>
<dbReference type="CDD" id="cd00051">
    <property type="entry name" value="EFh"/>
    <property type="match status" value="2"/>
</dbReference>
<keyword evidence="4" id="KW-0732">Signal</keyword>
<dbReference type="Proteomes" id="UP001597108">
    <property type="component" value="Unassembled WGS sequence"/>
</dbReference>
<gene>
    <name evidence="6" type="ORF">ACFQ2S_01515</name>
</gene>
<evidence type="ECO:0000313" key="6">
    <source>
        <dbReference type="EMBL" id="MFD0978316.1"/>
    </source>
</evidence>
<comment type="caution">
    <text evidence="6">The sequence shown here is derived from an EMBL/GenBank/DDBJ whole genome shotgun (WGS) entry which is preliminary data.</text>
</comment>
<feature type="domain" description="EF-hand" evidence="5">
    <location>
        <begin position="130"/>
        <end position="159"/>
    </location>
</feature>
<proteinExistence type="predicted"/>
<dbReference type="PROSITE" id="PS50222">
    <property type="entry name" value="EF_HAND_2"/>
    <property type="match status" value="3"/>
</dbReference>
<evidence type="ECO:0000313" key="7">
    <source>
        <dbReference type="Proteomes" id="UP001597108"/>
    </source>
</evidence>
<feature type="domain" description="EF-hand" evidence="5">
    <location>
        <begin position="91"/>
        <end position="126"/>
    </location>
</feature>
<evidence type="ECO:0000256" key="2">
    <source>
        <dbReference type="ARBA" id="ARBA00022737"/>
    </source>
</evidence>
<feature type="region of interest" description="Disordered" evidence="3">
    <location>
        <begin position="148"/>
        <end position="189"/>
    </location>
</feature>
<evidence type="ECO:0000256" key="3">
    <source>
        <dbReference type="SAM" id="MobiDB-lite"/>
    </source>
</evidence>
<evidence type="ECO:0000256" key="4">
    <source>
        <dbReference type="SAM" id="SignalP"/>
    </source>
</evidence>
<dbReference type="Pfam" id="PF13499">
    <property type="entry name" value="EF-hand_7"/>
    <property type="match status" value="1"/>
</dbReference>
<keyword evidence="7" id="KW-1185">Reference proteome</keyword>